<dbReference type="AlphaFoldDB" id="A0A854QIG5"/>
<evidence type="ECO:0000313" key="1">
    <source>
        <dbReference type="EMBL" id="OXG26682.1"/>
    </source>
</evidence>
<reference evidence="1 2" key="1">
    <citation type="submission" date="2017-06" db="EMBL/GenBank/DDBJ databases">
        <title>Global population genomics of the pathogenic fungus Cryptococcus neoformans var. grubii.</title>
        <authorList>
            <person name="Cuomo C."/>
            <person name="Litvintseva A."/>
            <person name="Chen Y."/>
            <person name="Young S."/>
            <person name="Zeng Q."/>
            <person name="Chapman S."/>
            <person name="Gujja S."/>
            <person name="Saif S."/>
            <person name="Birren B."/>
        </authorList>
    </citation>
    <scope>NUCLEOTIDE SEQUENCE [LARGE SCALE GENOMIC DNA]</scope>
    <source>
        <strain evidence="1 2">Tu259-1</strain>
    </source>
</reference>
<protein>
    <submittedName>
        <fullName evidence="1">Uncharacterized protein</fullName>
    </submittedName>
</protein>
<accession>A0A854QIG5</accession>
<name>A0A854QIG5_CRYNE</name>
<organism evidence="1 2">
    <name type="scientific">Cryptococcus neoformans Tu259-1</name>
    <dbReference type="NCBI Taxonomy" id="1230072"/>
    <lineage>
        <taxon>Eukaryota</taxon>
        <taxon>Fungi</taxon>
        <taxon>Dikarya</taxon>
        <taxon>Basidiomycota</taxon>
        <taxon>Agaricomycotina</taxon>
        <taxon>Tremellomycetes</taxon>
        <taxon>Tremellales</taxon>
        <taxon>Cryptococcaceae</taxon>
        <taxon>Cryptococcus</taxon>
        <taxon>Cryptococcus neoformans species complex</taxon>
    </lineage>
</organism>
<dbReference type="Proteomes" id="UP000199727">
    <property type="component" value="Unassembled WGS sequence"/>
</dbReference>
<dbReference type="EMBL" id="AMKT01000024">
    <property type="protein sequence ID" value="OXG26682.1"/>
    <property type="molecule type" value="Genomic_DNA"/>
</dbReference>
<comment type="caution">
    <text evidence="1">The sequence shown here is derived from an EMBL/GenBank/DDBJ whole genome shotgun (WGS) entry which is preliminary data.</text>
</comment>
<proteinExistence type="predicted"/>
<sequence length="126" mass="14386">MKSPGFASLNPFPPFSSTNCDFRTLRRHTVSLLELPLMSRSTSSFFGLTVSCYVLHIFDQPDTFFISLSRIAQIRPDFHCLSGQATLRKRKIEGWMFYAVSSRLVTIHGYVEASNFIDVFRQTAHS</sequence>
<gene>
    <name evidence="1" type="ORF">C361_01444</name>
</gene>
<evidence type="ECO:0000313" key="2">
    <source>
        <dbReference type="Proteomes" id="UP000199727"/>
    </source>
</evidence>